<dbReference type="PANTHER" id="PTHR30390">
    <property type="entry name" value="SEDOHEPTULOSE 7-PHOSPHATE ISOMERASE / DNAA INITIATOR-ASSOCIATING FACTOR FOR REPLICATION INITIATION"/>
    <property type="match status" value="1"/>
</dbReference>
<dbReference type="InterPro" id="IPR035461">
    <property type="entry name" value="GmhA/DiaA"/>
</dbReference>
<evidence type="ECO:0000313" key="2">
    <source>
        <dbReference type="EMBL" id="AKU90143.1"/>
    </source>
</evidence>
<dbReference type="STRING" id="1391653.AKJ08_0530"/>
<dbReference type="CDD" id="cd05006">
    <property type="entry name" value="SIS_GmhA"/>
    <property type="match status" value="1"/>
</dbReference>
<dbReference type="InterPro" id="IPR046348">
    <property type="entry name" value="SIS_dom_sf"/>
</dbReference>
<dbReference type="KEGG" id="vin:AKJ08_0530"/>
<dbReference type="InterPro" id="IPR050099">
    <property type="entry name" value="SIS_GmhA/DiaA_subfam"/>
</dbReference>
<keyword evidence="3" id="KW-1185">Reference proteome</keyword>
<dbReference type="AlphaFoldDB" id="A0A0K1P9D0"/>
<dbReference type="OrthoDB" id="9810929at2"/>
<evidence type="ECO:0000259" key="1">
    <source>
        <dbReference type="PROSITE" id="PS51464"/>
    </source>
</evidence>
<feature type="domain" description="SIS" evidence="1">
    <location>
        <begin position="34"/>
        <end position="193"/>
    </location>
</feature>
<dbReference type="Proteomes" id="UP000055590">
    <property type="component" value="Chromosome"/>
</dbReference>
<dbReference type="InterPro" id="IPR001347">
    <property type="entry name" value="SIS_dom"/>
</dbReference>
<gene>
    <name evidence="2" type="ORF">AKJ08_0530</name>
</gene>
<name>A0A0K1P9D0_9BACT</name>
<dbReference type="Gene3D" id="3.40.50.10490">
    <property type="entry name" value="Glucose-6-phosphate isomerase like protein, domain 1"/>
    <property type="match status" value="1"/>
</dbReference>
<dbReference type="EMBL" id="CP012332">
    <property type="protein sequence ID" value="AKU90143.1"/>
    <property type="molecule type" value="Genomic_DNA"/>
</dbReference>
<dbReference type="RefSeq" id="WP_050724634.1">
    <property type="nucleotide sequence ID" value="NZ_CP012332.1"/>
</dbReference>
<sequence length="193" mass="21113">MRDSIVRKARESAELSARFVERAAGELERCTAALAIRFREGGRLLVMGNGGSACDAQHVSVEFNHPIVEKRRPLPAQALGTDVAWLTAIGNDTDFSRVYLEQLEAMARPMDSVLGISTSGASTNVNHALRRARELGLLTIGFAGRDGGAMVDLCDFSFVAPSWSVHRIQEVHTLLLHLLWDHVHVSLGEDDVL</sequence>
<dbReference type="Pfam" id="PF13580">
    <property type="entry name" value="SIS_2"/>
    <property type="match status" value="1"/>
</dbReference>
<accession>A0A0K1P9D0</accession>
<proteinExistence type="predicted"/>
<dbReference type="GO" id="GO:0097367">
    <property type="term" value="F:carbohydrate derivative binding"/>
    <property type="evidence" value="ECO:0007669"/>
    <property type="project" value="InterPro"/>
</dbReference>
<evidence type="ECO:0000313" key="3">
    <source>
        <dbReference type="Proteomes" id="UP000055590"/>
    </source>
</evidence>
<reference evidence="2 3" key="1">
    <citation type="submission" date="2015-08" db="EMBL/GenBank/DDBJ databases">
        <authorList>
            <person name="Babu N.S."/>
            <person name="Beckwith C.J."/>
            <person name="Beseler K.G."/>
            <person name="Brison A."/>
            <person name="Carone J.V."/>
            <person name="Caskin T.P."/>
            <person name="Diamond M."/>
            <person name="Durham M.E."/>
            <person name="Foxe J.M."/>
            <person name="Go M."/>
            <person name="Henderson B.A."/>
            <person name="Jones I.B."/>
            <person name="McGettigan J.A."/>
            <person name="Micheletti S.J."/>
            <person name="Nasrallah M.E."/>
            <person name="Ortiz D."/>
            <person name="Piller C.R."/>
            <person name="Privatt S.R."/>
            <person name="Schneider S.L."/>
            <person name="Sharp S."/>
            <person name="Smith T.C."/>
            <person name="Stanton J.D."/>
            <person name="Ullery H.E."/>
            <person name="Wilson R.J."/>
            <person name="Serrano M.G."/>
            <person name="Buck G."/>
            <person name="Lee V."/>
            <person name="Wang Y."/>
            <person name="Carvalho R."/>
            <person name="Voegtly L."/>
            <person name="Shi R."/>
            <person name="Duckworth R."/>
            <person name="Johnson A."/>
            <person name="Loviza R."/>
            <person name="Walstead R."/>
            <person name="Shah Z."/>
            <person name="Kiflezghi M."/>
            <person name="Wade K."/>
            <person name="Ball S.L."/>
            <person name="Bradley K.W."/>
            <person name="Asai D.J."/>
            <person name="Bowman C.A."/>
            <person name="Russell D.A."/>
            <person name="Pope W.H."/>
            <person name="Jacobs-Sera D."/>
            <person name="Hendrix R.W."/>
            <person name="Hatfull G.F."/>
        </authorList>
    </citation>
    <scope>NUCLEOTIDE SEQUENCE [LARGE SCALE GENOMIC DNA]</scope>
    <source>
        <strain evidence="2 3">DSM 27710</strain>
    </source>
</reference>
<dbReference type="SUPFAM" id="SSF53697">
    <property type="entry name" value="SIS domain"/>
    <property type="match status" value="1"/>
</dbReference>
<dbReference type="PROSITE" id="PS51464">
    <property type="entry name" value="SIS"/>
    <property type="match status" value="1"/>
</dbReference>
<protein>
    <submittedName>
        <fullName evidence="2">Phosphoheptose isomerase 1</fullName>
    </submittedName>
</protein>
<dbReference type="GO" id="GO:1901135">
    <property type="term" value="P:carbohydrate derivative metabolic process"/>
    <property type="evidence" value="ECO:0007669"/>
    <property type="project" value="InterPro"/>
</dbReference>
<organism evidence="2 3">
    <name type="scientific">Vulgatibacter incomptus</name>
    <dbReference type="NCBI Taxonomy" id="1391653"/>
    <lineage>
        <taxon>Bacteria</taxon>
        <taxon>Pseudomonadati</taxon>
        <taxon>Myxococcota</taxon>
        <taxon>Myxococcia</taxon>
        <taxon>Myxococcales</taxon>
        <taxon>Cystobacterineae</taxon>
        <taxon>Vulgatibacteraceae</taxon>
        <taxon>Vulgatibacter</taxon>
    </lineage>
</organism>
<dbReference type="GO" id="GO:0016853">
    <property type="term" value="F:isomerase activity"/>
    <property type="evidence" value="ECO:0007669"/>
    <property type="project" value="UniProtKB-KW"/>
</dbReference>
<keyword evidence="2" id="KW-0413">Isomerase</keyword>